<dbReference type="EMBL" id="JAMKPW020000006">
    <property type="protein sequence ID" value="KAK8217214.1"/>
    <property type="molecule type" value="Genomic_DNA"/>
</dbReference>
<protein>
    <submittedName>
        <fullName evidence="1">Uncharacterized protein</fullName>
    </submittedName>
</protein>
<evidence type="ECO:0000313" key="2">
    <source>
        <dbReference type="Proteomes" id="UP001320706"/>
    </source>
</evidence>
<gene>
    <name evidence="1" type="ORF">M8818_001467</name>
</gene>
<proteinExistence type="predicted"/>
<name>A0ACC3SKY6_9PEZI</name>
<comment type="caution">
    <text evidence="1">The sequence shown here is derived from an EMBL/GenBank/DDBJ whole genome shotgun (WGS) entry which is preliminary data.</text>
</comment>
<sequence>MESKVIAITGAASGIGLALAKLLASRGCLLSLADIDKDALHAASTAVKSHSSTSQAPFTSHVDVRDLTSVHAWIESTIAHYGRLDGAANIAGVFAGGKKWVELRDTAEQDWELIIGTNVTGVMHCMKEELRVLKTGGAVVNMASVAGLAGYPMQAAYCASKHAVVGLTRAAAMEEGKRGVRVNAVAPGMIDTPMLERNTEVLGKEALLDMAASKPLGRFGNPEEVAKLIAFLLSDDASFTTGAIYTVDGGWIC</sequence>
<reference evidence="1" key="1">
    <citation type="submission" date="2024-02" db="EMBL/GenBank/DDBJ databases">
        <title>Metagenome Assembled Genome of Zalaria obscura JY119.</title>
        <authorList>
            <person name="Vighnesh L."/>
            <person name="Jagadeeshwari U."/>
            <person name="Venkata Ramana C."/>
            <person name="Sasikala C."/>
        </authorList>
    </citation>
    <scope>NUCLEOTIDE SEQUENCE</scope>
    <source>
        <strain evidence="1">JY119</strain>
    </source>
</reference>
<dbReference type="Proteomes" id="UP001320706">
    <property type="component" value="Unassembled WGS sequence"/>
</dbReference>
<organism evidence="1 2">
    <name type="scientific">Zalaria obscura</name>
    <dbReference type="NCBI Taxonomy" id="2024903"/>
    <lineage>
        <taxon>Eukaryota</taxon>
        <taxon>Fungi</taxon>
        <taxon>Dikarya</taxon>
        <taxon>Ascomycota</taxon>
        <taxon>Pezizomycotina</taxon>
        <taxon>Dothideomycetes</taxon>
        <taxon>Dothideomycetidae</taxon>
        <taxon>Dothideales</taxon>
        <taxon>Zalariaceae</taxon>
        <taxon>Zalaria</taxon>
    </lineage>
</organism>
<evidence type="ECO:0000313" key="1">
    <source>
        <dbReference type="EMBL" id="KAK8217214.1"/>
    </source>
</evidence>
<accession>A0ACC3SKY6</accession>
<keyword evidence="2" id="KW-1185">Reference proteome</keyword>